<dbReference type="PROSITE" id="PS51257">
    <property type="entry name" value="PROKAR_LIPOPROTEIN"/>
    <property type="match status" value="1"/>
</dbReference>
<accession>A0A1H2FIN0</accession>
<gene>
    <name evidence="3" type="ORF">SAMN04487931_104177</name>
</gene>
<keyword evidence="4" id="KW-1185">Reference proteome</keyword>
<evidence type="ECO:0000256" key="1">
    <source>
        <dbReference type="SAM" id="SignalP"/>
    </source>
</evidence>
<evidence type="ECO:0000313" key="4">
    <source>
        <dbReference type="Proteomes" id="UP000199608"/>
    </source>
</evidence>
<evidence type="ECO:0000259" key="2">
    <source>
        <dbReference type="PROSITE" id="PS50983"/>
    </source>
</evidence>
<dbReference type="PANTHER" id="PTHR30535:SF34">
    <property type="entry name" value="MOLYBDATE-BINDING PROTEIN MOLA"/>
    <property type="match status" value="1"/>
</dbReference>
<dbReference type="Gene3D" id="3.40.50.1980">
    <property type="entry name" value="Nitrogenase molybdenum iron protein domain"/>
    <property type="match status" value="2"/>
</dbReference>
<dbReference type="EMBL" id="FNLL01000004">
    <property type="protein sequence ID" value="SDU07139.1"/>
    <property type="molecule type" value="Genomic_DNA"/>
</dbReference>
<sequence>MAAVKFFRSLIICVFVFGSVAGCDFSGKAQKDFITITDQIGRKVKIPSQIKRMAAFHHFGGKLVYALNQQHLLVEKSIYGREALALNRIDKAFAALPNMAQGHGYNIESLVSLNPDVVFLYASSDQGEIEQFENAGIPVIGVKGETFEESFEAIRLMADVLKCRDQGEVYIQECNRLIELVRVRLEQHGAPPLNVMFSGPKSIYSVATGNMLQNRILELSGARNVAAGLKGFWADVSPEQIAKWNPDVVFLGSSFDAYGKDKIFKNSHFQTVKAIKEKKVFSFPSEIGWWDYPAPHCVLGVVWSAKTLYPELFSDIDMMMVANRFYKKFMGYTFEELGGRLEQ</sequence>
<dbReference type="PANTHER" id="PTHR30535">
    <property type="entry name" value="VITAMIN B12-BINDING PROTEIN"/>
    <property type="match status" value="1"/>
</dbReference>
<keyword evidence="1" id="KW-0732">Signal</keyword>
<organism evidence="3 4">
    <name type="scientific">Desulfobacula phenolica</name>
    <dbReference type="NCBI Taxonomy" id="90732"/>
    <lineage>
        <taxon>Bacteria</taxon>
        <taxon>Pseudomonadati</taxon>
        <taxon>Thermodesulfobacteriota</taxon>
        <taxon>Desulfobacteria</taxon>
        <taxon>Desulfobacterales</taxon>
        <taxon>Desulfobacteraceae</taxon>
        <taxon>Desulfobacula</taxon>
    </lineage>
</organism>
<reference evidence="4" key="1">
    <citation type="submission" date="2016-10" db="EMBL/GenBank/DDBJ databases">
        <authorList>
            <person name="Varghese N."/>
            <person name="Submissions S."/>
        </authorList>
    </citation>
    <scope>NUCLEOTIDE SEQUENCE [LARGE SCALE GENOMIC DNA]</scope>
    <source>
        <strain evidence="4">DSM 3384</strain>
    </source>
</reference>
<dbReference type="InterPro" id="IPR050902">
    <property type="entry name" value="ABC_Transporter_SBP"/>
</dbReference>
<dbReference type="PROSITE" id="PS50983">
    <property type="entry name" value="FE_B12_PBP"/>
    <property type="match status" value="1"/>
</dbReference>
<dbReference type="SUPFAM" id="SSF53807">
    <property type="entry name" value="Helical backbone' metal receptor"/>
    <property type="match status" value="1"/>
</dbReference>
<dbReference type="Gene3D" id="1.20.58.2180">
    <property type="match status" value="1"/>
</dbReference>
<dbReference type="RefSeq" id="WP_014956442.1">
    <property type="nucleotide sequence ID" value="NZ_FNLL01000004.1"/>
</dbReference>
<evidence type="ECO:0000313" key="3">
    <source>
        <dbReference type="EMBL" id="SDU07139.1"/>
    </source>
</evidence>
<proteinExistence type="predicted"/>
<dbReference type="AlphaFoldDB" id="A0A1H2FIN0"/>
<feature type="chain" id="PRO_5011770801" evidence="1">
    <location>
        <begin position="22"/>
        <end position="343"/>
    </location>
</feature>
<dbReference type="Proteomes" id="UP000199608">
    <property type="component" value="Unassembled WGS sequence"/>
</dbReference>
<feature type="signal peptide" evidence="1">
    <location>
        <begin position="1"/>
        <end position="21"/>
    </location>
</feature>
<feature type="domain" description="Fe/B12 periplasmic-binding" evidence="2">
    <location>
        <begin position="52"/>
        <end position="316"/>
    </location>
</feature>
<name>A0A1H2FIN0_9BACT</name>
<dbReference type="InterPro" id="IPR002491">
    <property type="entry name" value="ABC_transptr_periplasmic_BD"/>
</dbReference>
<dbReference type="Pfam" id="PF01497">
    <property type="entry name" value="Peripla_BP_2"/>
    <property type="match status" value="1"/>
</dbReference>
<protein>
    <submittedName>
        <fullName evidence="3">Iron complex transport system substrate-binding protein</fullName>
    </submittedName>
</protein>